<sequence length="236" mass="26433">MSAIDSPRSSLTFSSRRNSLSPDVSSSRPRPAASSRRNRAALRDYYGLSGAASAESPVEVPSEKLESEMTITDPETYVQTLLAHESLEGILRIEARSINDIRMLDGEKKALVYDNYSKLITATETIRKMREKMDPATETQRLASDIKRIAEAAAELSNEMGRRQSDGNTSKRQQQQQVAQWVLDAPQRLQNMMSEGKSKQAHAEWERVSSLLERWKLVKGVEQTRSACLEAMGQSL</sequence>
<evidence type="ECO:0000256" key="3">
    <source>
        <dbReference type="SAM" id="MobiDB-lite"/>
    </source>
</evidence>
<evidence type="ECO:0000256" key="1">
    <source>
        <dbReference type="ARBA" id="ARBA00006080"/>
    </source>
</evidence>
<dbReference type="OrthoDB" id="203678at2759"/>
<name>A0A6A7BWH0_9PEZI</name>
<gene>
    <name evidence="4" type="ORF">K470DRAFT_249021</name>
</gene>
<keyword evidence="2" id="KW-0445">Lipid transport</keyword>
<evidence type="ECO:0000313" key="4">
    <source>
        <dbReference type="EMBL" id="KAF2859544.1"/>
    </source>
</evidence>
<dbReference type="GO" id="GO:0015031">
    <property type="term" value="P:protein transport"/>
    <property type="evidence" value="ECO:0007669"/>
    <property type="project" value="UniProtKB-UniRule"/>
</dbReference>
<feature type="compositionally biased region" description="Low complexity" evidence="3">
    <location>
        <begin position="14"/>
        <end position="35"/>
    </location>
</feature>
<comment type="similarity">
    <text evidence="1 2">Belongs to the VPS51 family.</text>
</comment>
<feature type="region of interest" description="Disordered" evidence="3">
    <location>
        <begin position="1"/>
        <end position="39"/>
    </location>
</feature>
<dbReference type="PANTHER" id="PTHR15954:SF4">
    <property type="entry name" value="VACUOLAR PROTEIN SORTING-ASSOCIATED PROTEIN 51 HOMOLOG"/>
    <property type="match status" value="1"/>
</dbReference>
<dbReference type="Proteomes" id="UP000799421">
    <property type="component" value="Unassembled WGS sequence"/>
</dbReference>
<evidence type="ECO:0000313" key="5">
    <source>
        <dbReference type="Proteomes" id="UP000799421"/>
    </source>
</evidence>
<evidence type="ECO:0000256" key="2">
    <source>
        <dbReference type="RuleBase" id="RU368010"/>
    </source>
</evidence>
<organism evidence="4 5">
    <name type="scientific">Piedraia hortae CBS 480.64</name>
    <dbReference type="NCBI Taxonomy" id="1314780"/>
    <lineage>
        <taxon>Eukaryota</taxon>
        <taxon>Fungi</taxon>
        <taxon>Dikarya</taxon>
        <taxon>Ascomycota</taxon>
        <taxon>Pezizomycotina</taxon>
        <taxon>Dothideomycetes</taxon>
        <taxon>Dothideomycetidae</taxon>
        <taxon>Capnodiales</taxon>
        <taxon>Piedraiaceae</taxon>
        <taxon>Piedraia</taxon>
    </lineage>
</organism>
<reference evidence="4" key="1">
    <citation type="journal article" date="2020" name="Stud. Mycol.">
        <title>101 Dothideomycetes genomes: a test case for predicting lifestyles and emergence of pathogens.</title>
        <authorList>
            <person name="Haridas S."/>
            <person name="Albert R."/>
            <person name="Binder M."/>
            <person name="Bloem J."/>
            <person name="Labutti K."/>
            <person name="Salamov A."/>
            <person name="Andreopoulos B."/>
            <person name="Baker S."/>
            <person name="Barry K."/>
            <person name="Bills G."/>
            <person name="Bluhm B."/>
            <person name="Cannon C."/>
            <person name="Castanera R."/>
            <person name="Culley D."/>
            <person name="Daum C."/>
            <person name="Ezra D."/>
            <person name="Gonzalez J."/>
            <person name="Henrissat B."/>
            <person name="Kuo A."/>
            <person name="Liang C."/>
            <person name="Lipzen A."/>
            <person name="Lutzoni F."/>
            <person name="Magnuson J."/>
            <person name="Mondo S."/>
            <person name="Nolan M."/>
            <person name="Ohm R."/>
            <person name="Pangilinan J."/>
            <person name="Park H.-J."/>
            <person name="Ramirez L."/>
            <person name="Alfaro M."/>
            <person name="Sun H."/>
            <person name="Tritt A."/>
            <person name="Yoshinaga Y."/>
            <person name="Zwiers L.-H."/>
            <person name="Turgeon B."/>
            <person name="Goodwin S."/>
            <person name="Spatafora J."/>
            <person name="Crous P."/>
            <person name="Grigoriev I."/>
        </authorList>
    </citation>
    <scope>NUCLEOTIDE SEQUENCE</scope>
    <source>
        <strain evidence="4">CBS 480.64</strain>
    </source>
</reference>
<keyword evidence="2" id="KW-0333">Golgi apparatus</keyword>
<protein>
    <recommendedName>
        <fullName evidence="2">Vacuolar protein sorting-associated protein 51 homolog</fullName>
    </recommendedName>
</protein>
<dbReference type="EMBL" id="MU005991">
    <property type="protein sequence ID" value="KAF2859544.1"/>
    <property type="molecule type" value="Genomic_DNA"/>
</dbReference>
<dbReference type="GO" id="GO:1990745">
    <property type="term" value="C:EARP complex"/>
    <property type="evidence" value="ECO:0007669"/>
    <property type="project" value="TreeGrafter"/>
</dbReference>
<dbReference type="GO" id="GO:0000938">
    <property type="term" value="C:GARP complex"/>
    <property type="evidence" value="ECO:0007669"/>
    <property type="project" value="UniProtKB-UniRule"/>
</dbReference>
<feature type="region of interest" description="Disordered" evidence="3">
    <location>
        <begin position="157"/>
        <end position="177"/>
    </location>
</feature>
<keyword evidence="2" id="KW-0653">Protein transport</keyword>
<dbReference type="GO" id="GO:0016020">
    <property type="term" value="C:membrane"/>
    <property type="evidence" value="ECO:0007669"/>
    <property type="project" value="TreeGrafter"/>
</dbReference>
<dbReference type="GO" id="GO:0007030">
    <property type="term" value="P:Golgi organization"/>
    <property type="evidence" value="ECO:0007669"/>
    <property type="project" value="UniProtKB-UniRule"/>
</dbReference>
<comment type="subcellular location">
    <subcellularLocation>
        <location evidence="2">Golgi apparatus</location>
        <location evidence="2">trans-Golgi network</location>
    </subcellularLocation>
</comment>
<comment type="function">
    <text evidence="2">Acts as component of the GARP complex that is involved in retrograde transport from early and late endosomes to the trans-Golgi network (TGN).</text>
</comment>
<dbReference type="GO" id="GO:0032456">
    <property type="term" value="P:endocytic recycling"/>
    <property type="evidence" value="ECO:0007669"/>
    <property type="project" value="TreeGrafter"/>
</dbReference>
<comment type="subunit">
    <text evidence="2">Component of the Golgi-associated retrograde protein (GARP) complex.</text>
</comment>
<dbReference type="Pfam" id="PF08700">
    <property type="entry name" value="VPS51_Exo84_N"/>
    <property type="match status" value="1"/>
</dbReference>
<dbReference type="GO" id="GO:0042147">
    <property type="term" value="P:retrograde transport, endosome to Golgi"/>
    <property type="evidence" value="ECO:0007669"/>
    <property type="project" value="UniProtKB-UniRule"/>
</dbReference>
<keyword evidence="2" id="KW-0813">Transport</keyword>
<dbReference type="GO" id="GO:0005829">
    <property type="term" value="C:cytosol"/>
    <property type="evidence" value="ECO:0007669"/>
    <property type="project" value="GOC"/>
</dbReference>
<dbReference type="PANTHER" id="PTHR15954">
    <property type="entry name" value="VACUOLAR PROTEIN SORTING-ASSOCIATED PROTEIN 51 HOMOLOG"/>
    <property type="match status" value="1"/>
</dbReference>
<dbReference type="InterPro" id="IPR014812">
    <property type="entry name" value="Vps51"/>
</dbReference>
<keyword evidence="5" id="KW-1185">Reference proteome</keyword>
<accession>A0A6A7BWH0</accession>
<dbReference type="GO" id="GO:0048193">
    <property type="term" value="P:Golgi vesicle transport"/>
    <property type="evidence" value="ECO:0007669"/>
    <property type="project" value="TreeGrafter"/>
</dbReference>
<proteinExistence type="inferred from homology"/>
<dbReference type="AlphaFoldDB" id="A0A6A7BWH0"/>
<dbReference type="GO" id="GO:0006869">
    <property type="term" value="P:lipid transport"/>
    <property type="evidence" value="ECO:0007669"/>
    <property type="project" value="UniProtKB-UniRule"/>
</dbReference>